<evidence type="ECO:0000256" key="5">
    <source>
        <dbReference type="SAM" id="Phobius"/>
    </source>
</evidence>
<evidence type="ECO:0000259" key="6">
    <source>
        <dbReference type="Pfam" id="PF06271"/>
    </source>
</evidence>
<keyword evidence="3 5" id="KW-1133">Transmembrane helix</keyword>
<reference evidence="7 8" key="1">
    <citation type="submission" date="2013-04" db="EMBL/GenBank/DDBJ databases">
        <title>Complete genome sequence of Corynebacterium humireducens DSM 45392(T), isolated from a wastewater-fed microbial fuel cell.</title>
        <authorList>
            <person name="Ruckert C."/>
            <person name="Albersmeier A."/>
            <person name="Kalinowski J."/>
        </authorList>
    </citation>
    <scope>NUCLEOTIDE SEQUENCE [LARGE SCALE GENOMIC DNA]</scope>
    <source>
        <strain evidence="8">MFC-5</strain>
    </source>
</reference>
<evidence type="ECO:0000256" key="3">
    <source>
        <dbReference type="ARBA" id="ARBA00022989"/>
    </source>
</evidence>
<dbReference type="RefSeq" id="WP_040085291.1">
    <property type="nucleotide sequence ID" value="NZ_BCSU01000022.1"/>
</dbReference>
<evidence type="ECO:0000313" key="8">
    <source>
        <dbReference type="Proteomes" id="UP000031524"/>
    </source>
</evidence>
<dbReference type="OrthoDB" id="9859784at2"/>
<gene>
    <name evidence="7" type="ORF">B842_03790</name>
</gene>
<evidence type="ECO:0000313" key="7">
    <source>
        <dbReference type="EMBL" id="AJE32611.1"/>
    </source>
</evidence>
<accession>A0A0B5D1S5</accession>
<organism evidence="7 8">
    <name type="scientific">Corynebacterium humireducens NBRC 106098 = DSM 45392</name>
    <dbReference type="NCBI Taxonomy" id="1223515"/>
    <lineage>
        <taxon>Bacteria</taxon>
        <taxon>Bacillati</taxon>
        <taxon>Actinomycetota</taxon>
        <taxon>Actinomycetes</taxon>
        <taxon>Mycobacteriales</taxon>
        <taxon>Corynebacteriaceae</taxon>
        <taxon>Corynebacterium</taxon>
    </lineage>
</organism>
<proteinExistence type="predicted"/>
<dbReference type="GO" id="GO:0016020">
    <property type="term" value="C:membrane"/>
    <property type="evidence" value="ECO:0007669"/>
    <property type="project" value="UniProtKB-SubCell"/>
</dbReference>
<dbReference type="AlphaFoldDB" id="A0A0B5D1S5"/>
<keyword evidence="4 5" id="KW-0472">Membrane</keyword>
<comment type="subcellular location">
    <subcellularLocation>
        <location evidence="1">Membrane</location>
        <topology evidence="1">Multi-pass membrane protein</topology>
    </subcellularLocation>
</comment>
<dbReference type="Pfam" id="PF06271">
    <property type="entry name" value="RDD"/>
    <property type="match status" value="1"/>
</dbReference>
<dbReference type="HOGENOM" id="CLU_1851774_0_0_11"/>
<dbReference type="Proteomes" id="UP000031524">
    <property type="component" value="Chromosome"/>
</dbReference>
<dbReference type="STRING" id="1223515.B842_03790"/>
<evidence type="ECO:0000256" key="4">
    <source>
        <dbReference type="ARBA" id="ARBA00023136"/>
    </source>
</evidence>
<sequence length="138" mass="14778">MSSCLARRLVAFLVDVALAYVVYVAVGAPEPAGVDPAPALLAITWALRAVPELLWRRSPGKMLVRIDVTGPRWAPLIRHLWLLLPIPLGMLSPAVPWYSLFAVAVGVSALLATDNRSWADRAAGSTVIQRGTGCSLPL</sequence>
<keyword evidence="8" id="KW-1185">Reference proteome</keyword>
<keyword evidence="2 5" id="KW-0812">Transmembrane</keyword>
<dbReference type="KEGG" id="chm:B842_03790"/>
<protein>
    <recommendedName>
        <fullName evidence="6">RDD domain-containing protein</fullName>
    </recommendedName>
</protein>
<feature type="transmembrane region" description="Helical" evidence="5">
    <location>
        <begin position="97"/>
        <end position="113"/>
    </location>
</feature>
<feature type="domain" description="RDD" evidence="6">
    <location>
        <begin position="5"/>
        <end position="124"/>
    </location>
</feature>
<evidence type="ECO:0000256" key="1">
    <source>
        <dbReference type="ARBA" id="ARBA00004141"/>
    </source>
</evidence>
<name>A0A0B5D1S5_9CORY</name>
<dbReference type="InterPro" id="IPR010432">
    <property type="entry name" value="RDD"/>
</dbReference>
<dbReference type="EMBL" id="CP005286">
    <property type="protein sequence ID" value="AJE32611.1"/>
    <property type="molecule type" value="Genomic_DNA"/>
</dbReference>
<evidence type="ECO:0000256" key="2">
    <source>
        <dbReference type="ARBA" id="ARBA00022692"/>
    </source>
</evidence>